<evidence type="ECO:0000313" key="2">
    <source>
        <dbReference type="EMBL" id="KAL0175263.1"/>
    </source>
</evidence>
<feature type="non-terminal residue" evidence="2">
    <location>
        <position position="1"/>
    </location>
</feature>
<feature type="region of interest" description="Disordered" evidence="1">
    <location>
        <begin position="1"/>
        <end position="23"/>
    </location>
</feature>
<name>A0ABD0PPK8_CIRMR</name>
<feature type="non-terminal residue" evidence="2">
    <location>
        <position position="58"/>
    </location>
</feature>
<accession>A0ABD0PPK8</accession>
<proteinExistence type="predicted"/>
<reference evidence="2 3" key="1">
    <citation type="submission" date="2024-05" db="EMBL/GenBank/DDBJ databases">
        <title>Genome sequencing and assembly of Indian major carp, Cirrhinus mrigala (Hamilton, 1822).</title>
        <authorList>
            <person name="Mohindra V."/>
            <person name="Chowdhury L.M."/>
            <person name="Lal K."/>
            <person name="Jena J.K."/>
        </authorList>
    </citation>
    <scope>NUCLEOTIDE SEQUENCE [LARGE SCALE GENOMIC DNA]</scope>
    <source>
        <strain evidence="2">CM1030</strain>
        <tissue evidence="2">Blood</tissue>
    </source>
</reference>
<evidence type="ECO:0000313" key="3">
    <source>
        <dbReference type="Proteomes" id="UP001529510"/>
    </source>
</evidence>
<dbReference type="EMBL" id="JAMKFB020000015">
    <property type="protein sequence ID" value="KAL0175263.1"/>
    <property type="molecule type" value="Genomic_DNA"/>
</dbReference>
<comment type="caution">
    <text evidence="2">The sequence shown here is derived from an EMBL/GenBank/DDBJ whole genome shotgun (WGS) entry which is preliminary data.</text>
</comment>
<dbReference type="Proteomes" id="UP001529510">
    <property type="component" value="Unassembled WGS sequence"/>
</dbReference>
<protein>
    <submittedName>
        <fullName evidence="2">Uncharacterized protein</fullName>
    </submittedName>
</protein>
<organism evidence="2 3">
    <name type="scientific">Cirrhinus mrigala</name>
    <name type="common">Mrigala</name>
    <dbReference type="NCBI Taxonomy" id="683832"/>
    <lineage>
        <taxon>Eukaryota</taxon>
        <taxon>Metazoa</taxon>
        <taxon>Chordata</taxon>
        <taxon>Craniata</taxon>
        <taxon>Vertebrata</taxon>
        <taxon>Euteleostomi</taxon>
        <taxon>Actinopterygii</taxon>
        <taxon>Neopterygii</taxon>
        <taxon>Teleostei</taxon>
        <taxon>Ostariophysi</taxon>
        <taxon>Cypriniformes</taxon>
        <taxon>Cyprinidae</taxon>
        <taxon>Labeoninae</taxon>
        <taxon>Labeonini</taxon>
        <taxon>Cirrhinus</taxon>
    </lineage>
</organism>
<dbReference type="AlphaFoldDB" id="A0ABD0PPK8"/>
<sequence length="58" mass="6254">RSFVSRRIRASPVTSPPLGKSSTSRMRIPILCFTAVWTTARASGRGTSSASPSKMKTK</sequence>
<gene>
    <name evidence="2" type="ORF">M9458_031231</name>
</gene>
<keyword evidence="3" id="KW-1185">Reference proteome</keyword>
<evidence type="ECO:0000256" key="1">
    <source>
        <dbReference type="SAM" id="MobiDB-lite"/>
    </source>
</evidence>